<comment type="function">
    <text evidence="5">Transforms N(2)-succinylglutamate into succinate and glutamate.</text>
</comment>
<dbReference type="GO" id="GO:0009017">
    <property type="term" value="F:succinylglutamate desuccinylase activity"/>
    <property type="evidence" value="ECO:0007669"/>
    <property type="project" value="UniProtKB-UniRule"/>
</dbReference>
<comment type="cofactor">
    <cofactor evidence="5">
        <name>Zn(2+)</name>
        <dbReference type="ChEBI" id="CHEBI:29105"/>
    </cofactor>
    <text evidence="5">Binds 1 zinc ion per subunit.</text>
</comment>
<dbReference type="EC" id="3.5.1.96" evidence="5 6"/>
<dbReference type="Gene3D" id="3.40.630.10">
    <property type="entry name" value="Zn peptidases"/>
    <property type="match status" value="1"/>
</dbReference>
<dbReference type="FunFam" id="3.40.630.10:FF:000017">
    <property type="entry name" value="Succinylglutamate desuccinylase"/>
    <property type="match status" value="1"/>
</dbReference>
<gene>
    <name evidence="5 9" type="primary">astE</name>
    <name evidence="9" type="ORF">C7G83_03900</name>
</gene>
<keyword evidence="2 5" id="KW-0479">Metal-binding</keyword>
<dbReference type="GO" id="GO:0019544">
    <property type="term" value="P:L-arginine catabolic process to L-glutamate"/>
    <property type="evidence" value="ECO:0007669"/>
    <property type="project" value="UniProtKB-UniRule"/>
</dbReference>
<comment type="caution">
    <text evidence="9">The sequence shown here is derived from an EMBL/GenBank/DDBJ whole genome shotgun (WGS) entry which is preliminary data.</text>
</comment>
<evidence type="ECO:0000256" key="2">
    <source>
        <dbReference type="ARBA" id="ARBA00022723"/>
    </source>
</evidence>
<dbReference type="STRING" id="1388748.GCA_000463155_01164"/>
<evidence type="ECO:0000256" key="3">
    <source>
        <dbReference type="ARBA" id="ARBA00022801"/>
    </source>
</evidence>
<organism evidence="9 10">
    <name type="scientific">Siccibacter turicensis</name>
    <dbReference type="NCBI Taxonomy" id="357233"/>
    <lineage>
        <taxon>Bacteria</taxon>
        <taxon>Pseudomonadati</taxon>
        <taxon>Pseudomonadota</taxon>
        <taxon>Gammaproteobacteria</taxon>
        <taxon>Enterobacterales</taxon>
        <taxon>Enterobacteriaceae</taxon>
        <taxon>Siccibacter</taxon>
    </lineage>
</organism>
<dbReference type="InterPro" id="IPR016681">
    <property type="entry name" value="SuccinylGlu_desuccinylase"/>
</dbReference>
<dbReference type="Proteomes" id="UP000240212">
    <property type="component" value="Unassembled WGS sequence"/>
</dbReference>
<dbReference type="PANTHER" id="PTHR15162:SF7">
    <property type="entry name" value="SUCCINYLGLUTAMATE DESUCCINYLASE"/>
    <property type="match status" value="1"/>
</dbReference>
<comment type="catalytic activity">
    <reaction evidence="5">
        <text>N-succinyl-L-glutamate + H2O = L-glutamate + succinate</text>
        <dbReference type="Rhea" id="RHEA:15169"/>
        <dbReference type="ChEBI" id="CHEBI:15377"/>
        <dbReference type="ChEBI" id="CHEBI:29985"/>
        <dbReference type="ChEBI" id="CHEBI:30031"/>
        <dbReference type="ChEBI" id="CHEBI:58763"/>
        <dbReference type="EC" id="3.5.1.96"/>
    </reaction>
</comment>
<comment type="pathway">
    <text evidence="5">Amino-acid degradation; L-arginine degradation via AST pathway; L-glutamate and succinate from L-arginine: step 5/5.</text>
</comment>
<proteinExistence type="inferred from homology"/>
<dbReference type="RefSeq" id="WP_106876279.1">
    <property type="nucleotide sequence ID" value="NZ_PYEP01000001.1"/>
</dbReference>
<dbReference type="EMBL" id="PYEP01000001">
    <property type="protein sequence ID" value="PSN09894.1"/>
    <property type="molecule type" value="Genomic_DNA"/>
</dbReference>
<dbReference type="OrthoDB" id="5290473at2"/>
<reference evidence="9 10" key="1">
    <citation type="submission" date="2018-03" db="EMBL/GenBank/DDBJ databases">
        <title>Draft genome sequence of the first documented clinical Siccibacter turicensis isolate in Austria.</title>
        <authorList>
            <person name="Lepuschitz S."/>
            <person name="Pekard-Amenitsch S."/>
            <person name="Haunold R."/>
            <person name="Schill S."/>
            <person name="Mach R."/>
            <person name="Allerberger F."/>
            <person name="Ruppitsch W."/>
            <person name="Forsythe S.J."/>
        </authorList>
    </citation>
    <scope>NUCLEOTIDE SEQUENCE [LARGE SCALE GENOMIC DNA]</scope>
    <source>
        <strain evidence="9 10">6100069499-17</strain>
    </source>
</reference>
<feature type="binding site" evidence="5">
    <location>
        <position position="53"/>
    </location>
    <ligand>
        <name>Zn(2+)</name>
        <dbReference type="ChEBI" id="CHEBI:29105"/>
    </ligand>
</feature>
<keyword evidence="10" id="KW-1185">Reference proteome</keyword>
<dbReference type="InterPro" id="IPR055438">
    <property type="entry name" value="AstE_AspA_cat"/>
</dbReference>
<feature type="domain" description="AstE/AspA barrel-sandwich hybrid" evidence="7">
    <location>
        <begin position="248"/>
        <end position="320"/>
    </location>
</feature>
<keyword evidence="1 5" id="KW-0056">Arginine metabolism</keyword>
<dbReference type="Pfam" id="PF24827">
    <property type="entry name" value="AstE_AspA_cat"/>
    <property type="match status" value="1"/>
</dbReference>
<dbReference type="CDD" id="cd03855">
    <property type="entry name" value="M14_ASTE"/>
    <property type="match status" value="1"/>
</dbReference>
<dbReference type="NCBIfam" id="TIGR03242">
    <property type="entry name" value="arg_catab_astE"/>
    <property type="match status" value="1"/>
</dbReference>
<evidence type="ECO:0000256" key="1">
    <source>
        <dbReference type="ARBA" id="ARBA00022503"/>
    </source>
</evidence>
<dbReference type="SUPFAM" id="SSF53187">
    <property type="entry name" value="Zn-dependent exopeptidases"/>
    <property type="match status" value="1"/>
</dbReference>
<dbReference type="InterPro" id="IPR007036">
    <property type="entry name" value="Aste_AspA_hybrid_dom"/>
</dbReference>
<accession>A0A2P8VQQ5</accession>
<evidence type="ECO:0000256" key="6">
    <source>
        <dbReference type="NCBIfam" id="TIGR03242"/>
    </source>
</evidence>
<keyword evidence="4 5" id="KW-0862">Zinc</keyword>
<evidence type="ECO:0000259" key="8">
    <source>
        <dbReference type="Pfam" id="PF24827"/>
    </source>
</evidence>
<dbReference type="InterPro" id="IPR050178">
    <property type="entry name" value="AspA/AstE_fam"/>
</dbReference>
<keyword evidence="3 5" id="KW-0378">Hydrolase</keyword>
<protein>
    <recommendedName>
        <fullName evidence="5 6">Succinylglutamate desuccinylase</fullName>
        <ecNumber evidence="5 6">3.5.1.96</ecNumber>
    </recommendedName>
</protein>
<evidence type="ECO:0000313" key="10">
    <source>
        <dbReference type="Proteomes" id="UP000240212"/>
    </source>
</evidence>
<dbReference type="NCBIfam" id="NF003706">
    <property type="entry name" value="PRK05324.1"/>
    <property type="match status" value="1"/>
</dbReference>
<comment type="similarity">
    <text evidence="5">Belongs to the AspA/AstE family. Succinylglutamate desuccinylase subfamily.</text>
</comment>
<dbReference type="Pfam" id="PF04952">
    <property type="entry name" value="AstE_AspA_hybrid"/>
    <property type="match status" value="1"/>
</dbReference>
<evidence type="ECO:0000256" key="4">
    <source>
        <dbReference type="ARBA" id="ARBA00022833"/>
    </source>
</evidence>
<evidence type="ECO:0000259" key="7">
    <source>
        <dbReference type="Pfam" id="PF04952"/>
    </source>
</evidence>
<dbReference type="PANTHER" id="PTHR15162">
    <property type="entry name" value="ASPARTOACYLASE"/>
    <property type="match status" value="1"/>
</dbReference>
<sequence>MKDFLALTLRAETPRCTEGETASFRWRWLEEGVLTLAPREPVDQALVLSAGIHGNETAPVELLDALMGKLFRGDIRLQWRLLVILGNPAALRADRRFIDYDINRLFSGRWQAATPGVESARAGRLEAQVSAFFSAGQETTRWHLDMHTAIRGSLYPRFGVLPARTQPWDEGFLHWLGSAGLEAIVFHQAPGGTFTHYTGDCCAALSCTLELGKAQPFGANDLSQFAAAGQALAALLDGAPLPAIAAPPRRYRVVGQITRHSEAFALHMPASTLNFTPFPQGTLLAEDGETRYTVAHEVERVLFPNPGVAPGLRAGLMLVEIA</sequence>
<dbReference type="UniPathway" id="UPA00185">
    <property type="reaction ID" value="UER00283"/>
</dbReference>
<feature type="binding site" evidence="5">
    <location>
        <position position="56"/>
    </location>
    <ligand>
        <name>Zn(2+)</name>
        <dbReference type="ChEBI" id="CHEBI:29105"/>
    </ligand>
</feature>
<name>A0A2P8VQQ5_9ENTR</name>
<dbReference type="GO" id="GO:0019545">
    <property type="term" value="P:L-arginine catabolic process to succinate"/>
    <property type="evidence" value="ECO:0007669"/>
    <property type="project" value="UniProtKB-UniRule"/>
</dbReference>
<evidence type="ECO:0000313" key="9">
    <source>
        <dbReference type="EMBL" id="PSN09894.1"/>
    </source>
</evidence>
<dbReference type="HAMAP" id="MF_00767">
    <property type="entry name" value="Arg_catab_AstE"/>
    <property type="match status" value="1"/>
</dbReference>
<dbReference type="GO" id="GO:0016788">
    <property type="term" value="F:hydrolase activity, acting on ester bonds"/>
    <property type="evidence" value="ECO:0007669"/>
    <property type="project" value="UniProtKB-UniRule"/>
</dbReference>
<feature type="active site" evidence="5">
    <location>
        <position position="210"/>
    </location>
</feature>
<feature type="domain" description="Succinylglutamate desuccinylase/Aspartoacylase catalytic" evidence="8">
    <location>
        <begin position="44"/>
        <end position="235"/>
    </location>
</feature>
<dbReference type="GO" id="GO:0008270">
    <property type="term" value="F:zinc ion binding"/>
    <property type="evidence" value="ECO:0007669"/>
    <property type="project" value="UniProtKB-UniRule"/>
</dbReference>
<evidence type="ECO:0000256" key="5">
    <source>
        <dbReference type="HAMAP-Rule" id="MF_00767"/>
    </source>
</evidence>
<feature type="binding site" evidence="5">
    <location>
        <position position="147"/>
    </location>
    <ligand>
        <name>Zn(2+)</name>
        <dbReference type="ChEBI" id="CHEBI:29105"/>
    </ligand>
</feature>
<dbReference type="AlphaFoldDB" id="A0A2P8VQQ5"/>